<name>K0BFS2_9ARCH</name>
<dbReference type="InterPro" id="IPR027417">
    <property type="entry name" value="P-loop_NTPase"/>
</dbReference>
<keyword evidence="2" id="KW-1185">Reference proteome</keyword>
<dbReference type="GO" id="GO:0016301">
    <property type="term" value="F:kinase activity"/>
    <property type="evidence" value="ECO:0007669"/>
    <property type="project" value="UniProtKB-KW"/>
</dbReference>
<dbReference type="STRING" id="1229909.NSED_06890"/>
<dbReference type="SUPFAM" id="SSF52540">
    <property type="entry name" value="P-loop containing nucleoside triphosphate hydrolases"/>
    <property type="match status" value="1"/>
</dbReference>
<dbReference type="EMBL" id="CP003843">
    <property type="protein sequence ID" value="AFS83176.1"/>
    <property type="molecule type" value="Genomic_DNA"/>
</dbReference>
<dbReference type="OrthoDB" id="2219at2157"/>
<keyword evidence="1" id="KW-0808">Transferase</keyword>
<evidence type="ECO:0000313" key="2">
    <source>
        <dbReference type="Proteomes" id="UP000006100"/>
    </source>
</evidence>
<keyword evidence="1" id="KW-0418">Kinase</keyword>
<reference evidence="1 2" key="1">
    <citation type="journal article" date="2012" name="J. Bacteriol.">
        <title>Draft Genome Sequence of an Ammonia-Oxidizing Archaeon, "Candidatus Nitrosopumilus sediminis" AR2, from Svalbard in the Arctic Circle.</title>
        <authorList>
            <person name="Park S.J."/>
            <person name="Kim J.G."/>
            <person name="Jung M.Y."/>
            <person name="Kim S.J."/>
            <person name="Cha I.T."/>
            <person name="Ghai R."/>
            <person name="Martin-Cuadrado A.B."/>
            <person name="Rodriguez-Valera F."/>
            <person name="Rhee S.K."/>
        </authorList>
    </citation>
    <scope>NUCLEOTIDE SEQUENCE [LARGE SCALE GENOMIC DNA]</scope>
    <source>
        <strain evidence="1 2">AR2</strain>
    </source>
</reference>
<organism evidence="1 2">
    <name type="scientific">Candidatus Nitrosopumilus sediminis</name>
    <dbReference type="NCBI Taxonomy" id="1229909"/>
    <lineage>
        <taxon>Archaea</taxon>
        <taxon>Nitrososphaerota</taxon>
        <taxon>Nitrososphaeria</taxon>
        <taxon>Nitrosopumilales</taxon>
        <taxon>Nitrosopumilaceae</taxon>
        <taxon>Nitrosopumilus</taxon>
    </lineage>
</organism>
<dbReference type="GeneID" id="13698138"/>
<protein>
    <submittedName>
        <fullName evidence="1">Kinase</fullName>
    </submittedName>
</protein>
<proteinExistence type="predicted"/>
<dbReference type="Proteomes" id="UP000006100">
    <property type="component" value="Chromosome"/>
</dbReference>
<dbReference type="AlphaFoldDB" id="K0BFS2"/>
<sequence length="138" mass="16241">MEYVLMIGVALSGKTTYVESNFRHHRIALSHFDNDRKEELEYIEQCLKKDMDVVIDDTNLTETIRKQHIDLGKKYHAKIRGIFMNTSQAILEKRQRSRRNPFPLSAIYKQLKILETPLVTEGFDELIVKKDYEQPRGT</sequence>
<accession>K0BFS2</accession>
<evidence type="ECO:0000313" key="1">
    <source>
        <dbReference type="EMBL" id="AFS83176.1"/>
    </source>
</evidence>
<dbReference type="PATRIC" id="fig|1229909.8.peg.1517"/>
<dbReference type="HOGENOM" id="CLU_119557_0_0_2"/>
<dbReference type="Gene3D" id="3.40.50.300">
    <property type="entry name" value="P-loop containing nucleotide triphosphate hydrolases"/>
    <property type="match status" value="1"/>
</dbReference>
<dbReference type="Pfam" id="PF13671">
    <property type="entry name" value="AAA_33"/>
    <property type="match status" value="1"/>
</dbReference>
<gene>
    <name evidence="1" type="ORF">NSED_06890</name>
</gene>
<dbReference type="RefSeq" id="WP_014965546.1">
    <property type="nucleotide sequence ID" value="NC_018656.1"/>
</dbReference>
<dbReference type="KEGG" id="nir:NSED_06890"/>
<dbReference type="eggNOG" id="arCOG01041">
    <property type="taxonomic scope" value="Archaea"/>
</dbReference>